<dbReference type="Proteomes" id="UP000504634">
    <property type="component" value="Unplaced"/>
</dbReference>
<dbReference type="GO" id="GO:0016592">
    <property type="term" value="C:mediator complex"/>
    <property type="evidence" value="ECO:0007669"/>
    <property type="project" value="InterPro"/>
</dbReference>
<gene>
    <name evidence="8" type="primary">LOC115630508</name>
    <name evidence="6" type="synonym">MED10</name>
</gene>
<protein>
    <recommendedName>
        <fullName evidence="6">Mediator of RNA polymerase II transcription subunit 10</fullName>
    </recommendedName>
    <alternativeName>
        <fullName evidence="6">Mediator complex subunit 10</fullName>
    </alternativeName>
</protein>
<organism evidence="7 8">
    <name type="scientific">Drosophila lebanonensis</name>
    <name type="common">Fruit fly</name>
    <name type="synonym">Scaptodrosophila lebanonensis</name>
    <dbReference type="NCBI Taxonomy" id="7225"/>
    <lineage>
        <taxon>Eukaryota</taxon>
        <taxon>Metazoa</taxon>
        <taxon>Ecdysozoa</taxon>
        <taxon>Arthropoda</taxon>
        <taxon>Hexapoda</taxon>
        <taxon>Insecta</taxon>
        <taxon>Pterygota</taxon>
        <taxon>Neoptera</taxon>
        <taxon>Endopterygota</taxon>
        <taxon>Diptera</taxon>
        <taxon>Brachycera</taxon>
        <taxon>Muscomorpha</taxon>
        <taxon>Ephydroidea</taxon>
        <taxon>Drosophilidae</taxon>
        <taxon>Scaptodrosophila</taxon>
    </lineage>
</organism>
<dbReference type="GO" id="GO:0003712">
    <property type="term" value="F:transcription coregulator activity"/>
    <property type="evidence" value="ECO:0007669"/>
    <property type="project" value="InterPro"/>
</dbReference>
<evidence type="ECO:0000256" key="1">
    <source>
        <dbReference type="ARBA" id="ARBA00004123"/>
    </source>
</evidence>
<name>A0A6J2U2U6_DROLE</name>
<proteinExistence type="inferred from homology"/>
<comment type="subcellular location">
    <subcellularLocation>
        <location evidence="1 6">Nucleus</location>
    </subcellularLocation>
</comment>
<dbReference type="OrthoDB" id="337270at2759"/>
<dbReference type="AlphaFoldDB" id="A0A6J2U2U6"/>
<evidence type="ECO:0000256" key="6">
    <source>
        <dbReference type="RuleBase" id="RU364146"/>
    </source>
</evidence>
<keyword evidence="7" id="KW-1185">Reference proteome</keyword>
<keyword evidence="3 6" id="KW-0805">Transcription regulation</keyword>
<evidence type="ECO:0000313" key="8">
    <source>
        <dbReference type="RefSeq" id="XP_030382966.1"/>
    </source>
</evidence>
<evidence type="ECO:0000256" key="2">
    <source>
        <dbReference type="ARBA" id="ARBA00005389"/>
    </source>
</evidence>
<comment type="subunit">
    <text evidence="6">Component of the Mediator complex.</text>
</comment>
<evidence type="ECO:0000256" key="4">
    <source>
        <dbReference type="ARBA" id="ARBA00023163"/>
    </source>
</evidence>
<dbReference type="GeneID" id="115630508"/>
<reference evidence="8" key="1">
    <citation type="submission" date="2025-08" db="UniProtKB">
        <authorList>
            <consortium name="RefSeq"/>
        </authorList>
    </citation>
    <scope>IDENTIFICATION</scope>
    <source>
        <strain evidence="8">11010-0011.00</strain>
        <tissue evidence="8">Whole body</tissue>
    </source>
</reference>
<dbReference type="RefSeq" id="XP_030382966.1">
    <property type="nucleotide sequence ID" value="XM_030527106.1"/>
</dbReference>
<comment type="similarity">
    <text evidence="2 6">Belongs to the Mediator complex subunit 10 family.</text>
</comment>
<keyword evidence="6" id="KW-0010">Activator</keyword>
<evidence type="ECO:0000256" key="5">
    <source>
        <dbReference type="ARBA" id="ARBA00023242"/>
    </source>
</evidence>
<evidence type="ECO:0000313" key="7">
    <source>
        <dbReference type="Proteomes" id="UP000504634"/>
    </source>
</evidence>
<dbReference type="Pfam" id="PF09748">
    <property type="entry name" value="Med10"/>
    <property type="match status" value="1"/>
</dbReference>
<keyword evidence="5 6" id="KW-0539">Nucleus</keyword>
<evidence type="ECO:0000256" key="3">
    <source>
        <dbReference type="ARBA" id="ARBA00023015"/>
    </source>
</evidence>
<comment type="function">
    <text evidence="6">Component of the Mediator complex, a coactivator involved in the regulated transcription of nearly all RNA polymerase II-dependent genes. Mediator functions as a bridge to convey information from gene-specific regulatory proteins to the basal RNA polymerase II transcription machinery. Mediator is recruited to promoters by direct interactions with regulatory proteins and serves as a scaffold for the assembly of a functional preinitiation complex with RNA polymerase II and the general transcription factors.</text>
</comment>
<dbReference type="GO" id="GO:0006357">
    <property type="term" value="P:regulation of transcription by RNA polymerase II"/>
    <property type="evidence" value="ECO:0007669"/>
    <property type="project" value="InterPro"/>
</dbReference>
<accession>A0A6J2U2U6</accession>
<keyword evidence="4 6" id="KW-0804">Transcription</keyword>
<dbReference type="InterPro" id="IPR019145">
    <property type="entry name" value="Mediator_Med10"/>
</dbReference>
<sequence length="134" mass="15557">MNRSKDDTSPLETNLEKFIETMFEIEMLAFNPEAIAHSVFKRKIHNLVKGLINIDKRRAEVNNVYVPSDVIRFIDNDLSPEIYTGAMADAAIQVNMSMQEKMGRFQNLKLHLLMELKKAIPHVYDQYRARTTTQ</sequence>